<dbReference type="InterPro" id="IPR023214">
    <property type="entry name" value="HAD_sf"/>
</dbReference>
<evidence type="ECO:0000256" key="7">
    <source>
        <dbReference type="SAM" id="MobiDB-lite"/>
    </source>
</evidence>
<dbReference type="InterPro" id="IPR036420">
    <property type="entry name" value="BRCT_dom_sf"/>
</dbReference>
<feature type="region of interest" description="Disordered" evidence="7">
    <location>
        <begin position="762"/>
        <end position="921"/>
    </location>
</feature>
<feature type="compositionally biased region" description="Acidic residues" evidence="7">
    <location>
        <begin position="207"/>
        <end position="219"/>
    </location>
</feature>
<comment type="caution">
    <text evidence="10">The sequence shown here is derived from an EMBL/GenBank/DDBJ whole genome shotgun (WGS) entry which is preliminary data.</text>
</comment>
<evidence type="ECO:0000256" key="5">
    <source>
        <dbReference type="ARBA" id="ARBA00048336"/>
    </source>
</evidence>
<dbReference type="SUPFAM" id="SSF56784">
    <property type="entry name" value="HAD-like"/>
    <property type="match status" value="1"/>
</dbReference>
<keyword evidence="11" id="KW-1185">Reference proteome</keyword>
<evidence type="ECO:0000259" key="9">
    <source>
        <dbReference type="PROSITE" id="PS50969"/>
    </source>
</evidence>
<dbReference type="SMART" id="SM00577">
    <property type="entry name" value="CPDc"/>
    <property type="match status" value="1"/>
</dbReference>
<name>A0ABQ8KDY3_9APHY</name>
<dbReference type="CDD" id="cd17729">
    <property type="entry name" value="BRCT_CTDP1"/>
    <property type="match status" value="1"/>
</dbReference>
<dbReference type="Gene3D" id="3.40.50.10190">
    <property type="entry name" value="BRCT domain"/>
    <property type="match status" value="1"/>
</dbReference>
<dbReference type="InterPro" id="IPR001357">
    <property type="entry name" value="BRCT_dom"/>
</dbReference>
<feature type="compositionally biased region" description="Acidic residues" evidence="7">
    <location>
        <begin position="722"/>
        <end position="731"/>
    </location>
</feature>
<keyword evidence="3 6" id="KW-0539">Nucleus</keyword>
<feature type="compositionally biased region" description="Low complexity" evidence="7">
    <location>
        <begin position="398"/>
        <end position="415"/>
    </location>
</feature>
<dbReference type="SMART" id="SM00292">
    <property type="entry name" value="BRCT"/>
    <property type="match status" value="1"/>
</dbReference>
<proteinExistence type="predicted"/>
<dbReference type="RefSeq" id="XP_047778233.1">
    <property type="nucleotide sequence ID" value="XM_047924023.1"/>
</dbReference>
<evidence type="ECO:0000256" key="4">
    <source>
        <dbReference type="ARBA" id="ARBA00047761"/>
    </source>
</evidence>
<evidence type="ECO:0000256" key="6">
    <source>
        <dbReference type="RuleBase" id="RU366066"/>
    </source>
</evidence>
<feature type="compositionally biased region" description="Low complexity" evidence="7">
    <location>
        <begin position="791"/>
        <end position="801"/>
    </location>
</feature>
<feature type="compositionally biased region" description="Basic and acidic residues" evidence="7">
    <location>
        <begin position="847"/>
        <end position="859"/>
    </location>
</feature>
<dbReference type="PANTHER" id="PTHR23081:SF36">
    <property type="entry name" value="RNA POLYMERASE II SUBUNIT A C-TERMINAL DOMAIN PHOSPHATASE"/>
    <property type="match status" value="1"/>
</dbReference>
<dbReference type="PANTHER" id="PTHR23081">
    <property type="entry name" value="RNA POLYMERASE II CTD PHOSPHATASE"/>
    <property type="match status" value="1"/>
</dbReference>
<keyword evidence="2 6" id="KW-0378">Hydrolase</keyword>
<evidence type="ECO:0000256" key="3">
    <source>
        <dbReference type="ARBA" id="ARBA00023242"/>
    </source>
</evidence>
<dbReference type="EMBL" id="JADCUA010000012">
    <property type="protein sequence ID" value="KAH9835856.1"/>
    <property type="molecule type" value="Genomic_DNA"/>
</dbReference>
<dbReference type="NCBIfam" id="TIGR02250">
    <property type="entry name" value="FCP1_euk"/>
    <property type="match status" value="1"/>
</dbReference>
<dbReference type="PRINTS" id="PR01217">
    <property type="entry name" value="PRICHEXTENSN"/>
</dbReference>
<dbReference type="GeneID" id="72004755"/>
<dbReference type="PROSITE" id="PS50969">
    <property type="entry name" value="FCP1"/>
    <property type="match status" value="1"/>
</dbReference>
<protein>
    <recommendedName>
        <fullName evidence="6">RNA polymerase II subunit A C-terminal domain phosphatase</fullName>
        <ecNumber evidence="6">3.1.3.16</ecNumber>
    </recommendedName>
</protein>
<reference evidence="10 11" key="1">
    <citation type="journal article" date="2021" name="Environ. Microbiol.">
        <title>Gene family expansions and transcriptome signatures uncover fungal adaptations to wood decay.</title>
        <authorList>
            <person name="Hage H."/>
            <person name="Miyauchi S."/>
            <person name="Viragh M."/>
            <person name="Drula E."/>
            <person name="Min B."/>
            <person name="Chaduli D."/>
            <person name="Navarro D."/>
            <person name="Favel A."/>
            <person name="Norest M."/>
            <person name="Lesage-Meessen L."/>
            <person name="Balint B."/>
            <person name="Merenyi Z."/>
            <person name="de Eugenio L."/>
            <person name="Morin E."/>
            <person name="Martinez A.T."/>
            <person name="Baldrian P."/>
            <person name="Stursova M."/>
            <person name="Martinez M.J."/>
            <person name="Novotny C."/>
            <person name="Magnuson J.K."/>
            <person name="Spatafora J.W."/>
            <person name="Maurice S."/>
            <person name="Pangilinan J."/>
            <person name="Andreopoulos W."/>
            <person name="LaButti K."/>
            <person name="Hundley H."/>
            <person name="Na H."/>
            <person name="Kuo A."/>
            <person name="Barry K."/>
            <person name="Lipzen A."/>
            <person name="Henrissat B."/>
            <person name="Riley R."/>
            <person name="Ahrendt S."/>
            <person name="Nagy L.G."/>
            <person name="Grigoriev I.V."/>
            <person name="Martin F."/>
            <person name="Rosso M.N."/>
        </authorList>
    </citation>
    <scope>NUCLEOTIDE SEQUENCE [LARGE SCALE GENOMIC DNA]</scope>
    <source>
        <strain evidence="10 11">CIRM-BRFM 1785</strain>
    </source>
</reference>
<feature type="compositionally biased region" description="Pro residues" evidence="7">
    <location>
        <begin position="416"/>
        <end position="459"/>
    </location>
</feature>
<feature type="compositionally biased region" description="Low complexity" evidence="7">
    <location>
        <begin position="460"/>
        <end position="476"/>
    </location>
</feature>
<dbReference type="InterPro" id="IPR011947">
    <property type="entry name" value="FCP1_euk"/>
</dbReference>
<feature type="region of interest" description="Disordered" evidence="7">
    <location>
        <begin position="380"/>
        <end position="476"/>
    </location>
</feature>
<evidence type="ECO:0000259" key="8">
    <source>
        <dbReference type="PROSITE" id="PS50172"/>
    </source>
</evidence>
<comment type="catalytic activity">
    <reaction evidence="4 6">
        <text>O-phospho-L-seryl-[protein] + H2O = L-seryl-[protein] + phosphate</text>
        <dbReference type="Rhea" id="RHEA:20629"/>
        <dbReference type="Rhea" id="RHEA-COMP:9863"/>
        <dbReference type="Rhea" id="RHEA-COMP:11604"/>
        <dbReference type="ChEBI" id="CHEBI:15377"/>
        <dbReference type="ChEBI" id="CHEBI:29999"/>
        <dbReference type="ChEBI" id="CHEBI:43474"/>
        <dbReference type="ChEBI" id="CHEBI:83421"/>
        <dbReference type="EC" id="3.1.3.16"/>
    </reaction>
</comment>
<dbReference type="EC" id="3.1.3.16" evidence="6"/>
<feature type="region of interest" description="Disordered" evidence="7">
    <location>
        <begin position="696"/>
        <end position="734"/>
    </location>
</feature>
<comment type="function">
    <text evidence="6">This promotes the activity of RNA polymerase II.</text>
</comment>
<dbReference type="Pfam" id="PF12738">
    <property type="entry name" value="PTCB-BRCT"/>
    <property type="match status" value="1"/>
</dbReference>
<feature type="domain" description="FCP1 homology" evidence="9">
    <location>
        <begin position="155"/>
        <end position="384"/>
    </location>
</feature>
<dbReference type="InterPro" id="IPR036412">
    <property type="entry name" value="HAD-like_sf"/>
</dbReference>
<evidence type="ECO:0000313" key="10">
    <source>
        <dbReference type="EMBL" id="KAH9835856.1"/>
    </source>
</evidence>
<feature type="domain" description="BRCT" evidence="8">
    <location>
        <begin position="605"/>
        <end position="698"/>
    </location>
</feature>
<comment type="subcellular location">
    <subcellularLocation>
        <location evidence="1 6">Nucleus</location>
    </subcellularLocation>
</comment>
<evidence type="ECO:0000256" key="1">
    <source>
        <dbReference type="ARBA" id="ARBA00004123"/>
    </source>
</evidence>
<comment type="catalytic activity">
    <reaction evidence="5 6">
        <text>O-phospho-L-threonyl-[protein] + H2O = L-threonyl-[protein] + phosphate</text>
        <dbReference type="Rhea" id="RHEA:47004"/>
        <dbReference type="Rhea" id="RHEA-COMP:11060"/>
        <dbReference type="Rhea" id="RHEA-COMP:11605"/>
        <dbReference type="ChEBI" id="CHEBI:15377"/>
        <dbReference type="ChEBI" id="CHEBI:30013"/>
        <dbReference type="ChEBI" id="CHEBI:43474"/>
        <dbReference type="ChEBI" id="CHEBI:61977"/>
        <dbReference type="EC" id="3.1.3.16"/>
    </reaction>
</comment>
<dbReference type="SUPFAM" id="SSF52113">
    <property type="entry name" value="BRCT domain"/>
    <property type="match status" value="1"/>
</dbReference>
<dbReference type="PROSITE" id="PS50172">
    <property type="entry name" value="BRCT"/>
    <property type="match status" value="1"/>
</dbReference>
<dbReference type="InterPro" id="IPR039189">
    <property type="entry name" value="Fcp1"/>
</dbReference>
<dbReference type="InterPro" id="IPR004274">
    <property type="entry name" value="FCP1_dom"/>
</dbReference>
<dbReference type="CDD" id="cd07521">
    <property type="entry name" value="HAD_FCP1-like"/>
    <property type="match status" value="1"/>
</dbReference>
<gene>
    <name evidence="10" type="ORF">C8Q71DRAFT_763745</name>
</gene>
<evidence type="ECO:0000256" key="2">
    <source>
        <dbReference type="ARBA" id="ARBA00022801"/>
    </source>
</evidence>
<evidence type="ECO:0000313" key="11">
    <source>
        <dbReference type="Proteomes" id="UP000814176"/>
    </source>
</evidence>
<dbReference type="Pfam" id="PF03031">
    <property type="entry name" value="NIF"/>
    <property type="match status" value="1"/>
</dbReference>
<feature type="compositionally biased region" description="Acidic residues" evidence="7">
    <location>
        <begin position="884"/>
        <end position="921"/>
    </location>
</feature>
<sequence length="921" mass="101239">MSSPTELFLPPELPYPIKITAHAVDPAASVARGTRLLSYSFTYLPPDASEPERRFGTWDSSIEGTIERWGFRTGETVSARKAKETPAIYITEPCKHGVQLGGLCCLCGKDMTDYDYTGFSDTSRASIQMTHLANGPLVSLEEAQRIEQETAQHLLKSRKLSLIVDLDQTIVHATVDPTVGEWIAEGEAWEARQVQRAQAAAQHKEGDSDDTVSDDDDEVNPNWEALKDVKKFRLGPEALGQPSFRGPKGKGKEKAIENDGCMYYIKPRPGWNDFLQTMATKYEMHVYTMGTRAYAEEVCAAIDPEGKIFGGRILSRDESGSLTQKSLQRLFPSDQSMVVIIDDRADVWEWSPNLVKVIPYDFFVGIGDINSAFLPKLEPMTPALPTPTPSPSQAIADESQPPEESSTQETVDSSTPPTPPTTPPLSTPPPSTPPSSTPPPSTPPPSSTPPSSSPPPESPTPSLSMSAASSSSESLSPDDIAKSIILKQNTAALEAQVEDRPLAKKQEELEEQSAAQQTNGHDAVTVTNGVPPAQQAAPKEKVMRKALLNNNDTELQRVQKILEEIQQHFYDEYDARSLEPKAPKRKSTRHPVPVPYDVRTIIPRMRMDTLAGCHILFSSVIPLDTRPEATEIWKTAHAFGARCYTELSSRITHVVAAKRGTQKVDAARRMGTAKIVWLSWFTDSIALWARQDETPYLLDPDPPPHASAASPPSDAHQISSDPEPDADDWDEERVAAPEQAEGLALDEVNWDEINDEVDAAMNESDDDGASERSGMRSGNVSDDEDTWTDESISIISSTTSSPRNKRKRLRSLTPSEVGLNSRVDSDVLRSPLAKRKKLAAERSGNSKLKEAFTADELAKRGTRGSQQDETEAEPIQKGSSPAERDEDDTDESDDSDDDNDNNTPMDDDDDFLARELEEEWG</sequence>
<accession>A0ABQ8KDY3</accession>
<feature type="region of interest" description="Disordered" evidence="7">
    <location>
        <begin position="505"/>
        <end position="524"/>
    </location>
</feature>
<dbReference type="Proteomes" id="UP000814176">
    <property type="component" value="Unassembled WGS sequence"/>
</dbReference>
<organism evidence="10 11">
    <name type="scientific">Rhodofomes roseus</name>
    <dbReference type="NCBI Taxonomy" id="34475"/>
    <lineage>
        <taxon>Eukaryota</taxon>
        <taxon>Fungi</taxon>
        <taxon>Dikarya</taxon>
        <taxon>Basidiomycota</taxon>
        <taxon>Agaricomycotina</taxon>
        <taxon>Agaricomycetes</taxon>
        <taxon>Polyporales</taxon>
        <taxon>Rhodofomes</taxon>
    </lineage>
</organism>
<dbReference type="Gene3D" id="3.40.50.1000">
    <property type="entry name" value="HAD superfamily/HAD-like"/>
    <property type="match status" value="1"/>
</dbReference>
<feature type="region of interest" description="Disordered" evidence="7">
    <location>
        <begin position="198"/>
        <end position="220"/>
    </location>
</feature>
<feature type="compositionally biased region" description="Low complexity" evidence="7">
    <location>
        <begin position="706"/>
        <end position="716"/>
    </location>
</feature>